<feature type="transmembrane region" description="Helical" evidence="2">
    <location>
        <begin position="145"/>
        <end position="166"/>
    </location>
</feature>
<accession>A0A1X0CVJ4</accession>
<keyword evidence="2" id="KW-0472">Membrane</keyword>
<dbReference type="STRING" id="81858.BST23_16955"/>
<reference evidence="3 4" key="1">
    <citation type="submission" date="2017-02" db="EMBL/GenBank/DDBJ databases">
        <title>The new phylogeny of genus Mycobacterium.</title>
        <authorList>
            <person name="Tortoli E."/>
            <person name="Trovato A."/>
            <person name="Cirillo D.M."/>
        </authorList>
    </citation>
    <scope>NUCLEOTIDE SEQUENCE [LARGE SCALE GENOMIC DNA]</scope>
    <source>
        <strain evidence="3 4">FI-09383</strain>
    </source>
</reference>
<name>A0A1X0CVJ4_9MYCO</name>
<keyword evidence="2" id="KW-1133">Transmembrane helix</keyword>
<evidence type="ECO:0000256" key="1">
    <source>
        <dbReference type="SAM" id="MobiDB-lite"/>
    </source>
</evidence>
<feature type="transmembrane region" description="Helical" evidence="2">
    <location>
        <begin position="73"/>
        <end position="94"/>
    </location>
</feature>
<evidence type="ECO:0000256" key="2">
    <source>
        <dbReference type="SAM" id="Phobius"/>
    </source>
</evidence>
<feature type="transmembrane region" description="Helical" evidence="2">
    <location>
        <begin position="178"/>
        <end position="200"/>
    </location>
</feature>
<evidence type="ECO:0000313" key="3">
    <source>
        <dbReference type="EMBL" id="ORA64221.1"/>
    </source>
</evidence>
<gene>
    <name evidence="3" type="ORF">BST23_16955</name>
</gene>
<keyword evidence="2" id="KW-0812">Transmembrane</keyword>
<sequence>MIAGITFGVLFAVALVMVPAMPGIGQPGYDIVSHVNEHAAAMRAHALLVAFGSLALVVVLGHARDRLSGPAGYVFTIGSALVLVQLLIATWFTAGFALHPAQLGSATARTVGDIVAMSAPMLTIANIMVAAPILLAANEDRFPRWLGIAAAVFTVEQLIETITIIGPPGSFISPGGPMNSYLGGALFIAFFTALGVALAVDFSSPVAAERSDRPGGVDARTSEPGEKRGDSADDSSREAADEERADRVAEDVEESSGEG</sequence>
<feature type="region of interest" description="Disordered" evidence="1">
    <location>
        <begin position="208"/>
        <end position="259"/>
    </location>
</feature>
<proteinExistence type="predicted"/>
<dbReference type="EMBL" id="MVHP01000020">
    <property type="protein sequence ID" value="ORA64221.1"/>
    <property type="molecule type" value="Genomic_DNA"/>
</dbReference>
<organism evidence="3 4">
    <name type="scientific">Mycolicibacterium elephantis</name>
    <dbReference type="NCBI Taxonomy" id="81858"/>
    <lineage>
        <taxon>Bacteria</taxon>
        <taxon>Bacillati</taxon>
        <taxon>Actinomycetota</taxon>
        <taxon>Actinomycetes</taxon>
        <taxon>Mycobacteriales</taxon>
        <taxon>Mycobacteriaceae</taxon>
        <taxon>Mycolicibacterium</taxon>
    </lineage>
</organism>
<dbReference type="AlphaFoldDB" id="A0A1X0CVJ4"/>
<feature type="compositionally biased region" description="Basic and acidic residues" evidence="1">
    <location>
        <begin position="209"/>
        <end position="250"/>
    </location>
</feature>
<dbReference type="Proteomes" id="UP000192772">
    <property type="component" value="Unassembled WGS sequence"/>
</dbReference>
<protein>
    <submittedName>
        <fullName evidence="3">Uncharacterized protein</fullName>
    </submittedName>
</protein>
<feature type="transmembrane region" description="Helical" evidence="2">
    <location>
        <begin position="44"/>
        <end position="61"/>
    </location>
</feature>
<evidence type="ECO:0000313" key="4">
    <source>
        <dbReference type="Proteomes" id="UP000192772"/>
    </source>
</evidence>
<comment type="caution">
    <text evidence="3">The sequence shown here is derived from an EMBL/GenBank/DDBJ whole genome shotgun (WGS) entry which is preliminary data.</text>
</comment>
<feature type="transmembrane region" description="Helical" evidence="2">
    <location>
        <begin position="114"/>
        <end position="138"/>
    </location>
</feature>